<dbReference type="Proteomes" id="UP001419084">
    <property type="component" value="Unassembled WGS sequence"/>
</dbReference>
<keyword evidence="3" id="KW-0378">Hydrolase</keyword>
<reference evidence="3 4" key="1">
    <citation type="journal article" date="2024" name="Int. J. Syst. Evol. Microbiol.">
        <title>Lacrimispora brassicae sp. nov. isolated from fermented cabbage, and proposal of Clostridium indicum Gundawar et al. 2019 and Clostridium methoxybenzovorans Mechichi et al. 1999 as heterotypic synonyms of Lacrimispora amygdalina (Parshina et al. 2003) Haas and Blanchard 2020 and Lacrimispora indolis (McClung and McCoy 1957) Haas and Blanchard 2020, respectively.</title>
        <authorList>
            <person name="Kobayashi H."/>
            <person name="Tanizawa Y."/>
            <person name="Sakamoto M."/>
            <person name="Ohkuma M."/>
            <person name="Tohno M."/>
        </authorList>
    </citation>
    <scope>NUCLEOTIDE SEQUENCE [LARGE SCALE GENOMIC DNA]</scope>
    <source>
        <strain evidence="3 4">DSM 12857</strain>
    </source>
</reference>
<accession>A0ABQ5MBL2</accession>
<dbReference type="SUPFAM" id="SSF53474">
    <property type="entry name" value="alpha/beta-Hydrolases"/>
    <property type="match status" value="1"/>
</dbReference>
<evidence type="ECO:0000256" key="1">
    <source>
        <dbReference type="ARBA" id="ARBA00038115"/>
    </source>
</evidence>
<dbReference type="Pfam" id="PF00561">
    <property type="entry name" value="Abhydrolase_1"/>
    <property type="match status" value="1"/>
</dbReference>
<gene>
    <name evidence="3" type="ORF">LAD12857_41450</name>
</gene>
<evidence type="ECO:0000259" key="2">
    <source>
        <dbReference type="Pfam" id="PF00561"/>
    </source>
</evidence>
<dbReference type="InterPro" id="IPR000073">
    <property type="entry name" value="AB_hydrolase_1"/>
</dbReference>
<dbReference type="InterPro" id="IPR029058">
    <property type="entry name" value="AB_hydrolase_fold"/>
</dbReference>
<dbReference type="InterPro" id="IPR050261">
    <property type="entry name" value="FrsA_esterase"/>
</dbReference>
<protein>
    <submittedName>
        <fullName evidence="3">Alpha/beta hydrolase</fullName>
    </submittedName>
</protein>
<name>A0ABQ5MBL2_9FIRM</name>
<sequence length="378" mass="43840">MTYIKNITGIQQLDFQINRIIAYGDTAADAEKIIEKTRGIKDLTTWYHVWSDLGDYYRNTSQHLCTAYAYRMAEFFLKEDHPQKNNMYEISCKYFHLAFRQMNLNYTVHEIPFMNSHMHSLYFKSENEKSILLICGGYDSFIEEFVPAIIDFTNNGLTVILFEGGGQGKTLKNGLKFMADWEKPASCVLDYYNVTSCTMIGISWGGYLAVRAAAFEPRIKAVAAFDVLENGFLCMTNIFPSVLKYMVRYLVLHRKKRTANLILRFLRKKSLIADWAMMQGMYITGTKTPYDFYRELLKHSLPQDVCDKLTCHVLLLAGEKDHYIPNDQFYRLSDKIKHAKSLSTRMFTEAEGGEQHCQTGNYQLAVDEILDWMNHIKN</sequence>
<dbReference type="Gene3D" id="3.40.50.1820">
    <property type="entry name" value="alpha/beta hydrolase"/>
    <property type="match status" value="1"/>
</dbReference>
<dbReference type="RefSeq" id="WP_346066135.1">
    <property type="nucleotide sequence ID" value="NZ_BRPJ01000087.1"/>
</dbReference>
<dbReference type="PANTHER" id="PTHR22946:SF12">
    <property type="entry name" value="CONIDIAL PIGMENT BIOSYNTHESIS PROTEIN AYG1 (AFU_ORTHOLOGUE AFUA_2G17550)"/>
    <property type="match status" value="1"/>
</dbReference>
<dbReference type="EMBL" id="BRPJ01000087">
    <property type="protein sequence ID" value="GLB32222.1"/>
    <property type="molecule type" value="Genomic_DNA"/>
</dbReference>
<dbReference type="PANTHER" id="PTHR22946">
    <property type="entry name" value="DIENELACTONE HYDROLASE DOMAIN-CONTAINING PROTEIN-RELATED"/>
    <property type="match status" value="1"/>
</dbReference>
<proteinExistence type="inferred from homology"/>
<evidence type="ECO:0000313" key="4">
    <source>
        <dbReference type="Proteomes" id="UP001419084"/>
    </source>
</evidence>
<feature type="domain" description="AB hydrolase-1" evidence="2">
    <location>
        <begin position="135"/>
        <end position="340"/>
    </location>
</feature>
<keyword evidence="4" id="KW-1185">Reference proteome</keyword>
<dbReference type="GO" id="GO:0016787">
    <property type="term" value="F:hydrolase activity"/>
    <property type="evidence" value="ECO:0007669"/>
    <property type="project" value="UniProtKB-KW"/>
</dbReference>
<evidence type="ECO:0000313" key="3">
    <source>
        <dbReference type="EMBL" id="GLB32222.1"/>
    </source>
</evidence>
<comment type="caution">
    <text evidence="3">The sequence shown here is derived from an EMBL/GenBank/DDBJ whole genome shotgun (WGS) entry which is preliminary data.</text>
</comment>
<comment type="similarity">
    <text evidence="1">Belongs to the AB hydrolase superfamily. FUS2 hydrolase family.</text>
</comment>
<organism evidence="3 4">
    <name type="scientific">Lacrimispora amygdalina</name>
    <dbReference type="NCBI Taxonomy" id="253257"/>
    <lineage>
        <taxon>Bacteria</taxon>
        <taxon>Bacillati</taxon>
        <taxon>Bacillota</taxon>
        <taxon>Clostridia</taxon>
        <taxon>Lachnospirales</taxon>
        <taxon>Lachnospiraceae</taxon>
        <taxon>Lacrimispora</taxon>
    </lineage>
</organism>